<dbReference type="InterPro" id="IPR011545">
    <property type="entry name" value="DEAD/DEAH_box_helicase_dom"/>
</dbReference>
<keyword evidence="2" id="KW-0067">ATP-binding</keyword>
<organism evidence="2 3">
    <name type="scientific">Congregibacter brevis</name>
    <dbReference type="NCBI Taxonomy" id="3081201"/>
    <lineage>
        <taxon>Bacteria</taxon>
        <taxon>Pseudomonadati</taxon>
        <taxon>Pseudomonadota</taxon>
        <taxon>Gammaproteobacteria</taxon>
        <taxon>Cellvibrionales</taxon>
        <taxon>Halieaceae</taxon>
        <taxon>Congregibacter</taxon>
    </lineage>
</organism>
<gene>
    <name evidence="2" type="ORF">R0137_06330</name>
</gene>
<dbReference type="SUPFAM" id="SSF52540">
    <property type="entry name" value="P-loop containing nucleoside triphosphate hydrolases"/>
    <property type="match status" value="1"/>
</dbReference>
<dbReference type="Pfam" id="PF00270">
    <property type="entry name" value="DEAD"/>
    <property type="match status" value="1"/>
</dbReference>
<evidence type="ECO:0000313" key="2">
    <source>
        <dbReference type="EMBL" id="WOJ98180.1"/>
    </source>
</evidence>
<dbReference type="SMART" id="SM00487">
    <property type="entry name" value="DEXDc"/>
    <property type="match status" value="1"/>
</dbReference>
<dbReference type="EMBL" id="CP136865">
    <property type="protein sequence ID" value="WOJ98180.1"/>
    <property type="molecule type" value="Genomic_DNA"/>
</dbReference>
<keyword evidence="3" id="KW-1185">Reference proteome</keyword>
<dbReference type="InterPro" id="IPR014001">
    <property type="entry name" value="Helicase_ATP-bd"/>
</dbReference>
<keyword evidence="2" id="KW-0378">Hydrolase</keyword>
<accession>A0ABZ0IGG5</accession>
<keyword evidence="2" id="KW-0547">Nucleotide-binding</keyword>
<dbReference type="RefSeq" id="WP_407329420.1">
    <property type="nucleotide sequence ID" value="NZ_CP136865.1"/>
</dbReference>
<reference evidence="2 3" key="1">
    <citation type="submission" date="2023-10" db="EMBL/GenBank/DDBJ databases">
        <title>Two novel species belonging to the OM43/NOR5 clade.</title>
        <authorList>
            <person name="Park M."/>
        </authorList>
    </citation>
    <scope>NUCLEOTIDE SEQUENCE [LARGE SCALE GENOMIC DNA]</scope>
    <source>
        <strain evidence="2 3">IMCC45268</strain>
    </source>
</reference>
<dbReference type="GO" id="GO:0004386">
    <property type="term" value="F:helicase activity"/>
    <property type="evidence" value="ECO:0007669"/>
    <property type="project" value="UniProtKB-KW"/>
</dbReference>
<sequence length="814" mass="93321">MTGITLRTLKNTEIFDLYKKLLLREELASNEREALLKIAVILINAGDENTQDMGYRIIVLYSNLTDDYKPLYDIAIGKGYIPIAKAIENREELSHYFDEDFFSTFLSSYGETYSYNGIHLTSQQAGLNKYFGEHADDGVAVIAPTSYGKSELFVRFCNDRPAATIAMVVPTKALLAQTRKRVLHGFDEGTARRKIITHPEMYNEGDRGFVAVLTQERLLRIIQNDRTLAFDYVFIDEAHNLLSGDQRNLLLAKVIALLGKRSDNTSFSFLTPFLVDADNLATRYLDRNYTEFRISEHLKTERYHVVDLRDEGERKLKLYDQYLDEFITVPVRLRGNETAFLNKYSSNKNIVYLNSPPRLERFAMSLAGELASLDNAELIAASEDISSFLHTDYGLLDCLKRGVIYHHGSVPDVVKLYIENLYSTIPDIRYVVSSSTLLEGVNIPADKLFLLECRKGPGYLSAPQFKNLVGRICRFSELFNPTTGSLSKLEPEVYLVASKYMGTNANIEKFIRERVKADKTIKDNLDNVLLEVVDITDENRSEIDRANQVLENLEPGITGKEVAYATTDLGKLCYVNNVTEFSILECEAEISKLLDEIGASDFMIEDTQELMEVLHLAFVVHIHEDKHQALQRLSESSAKRFYRMFLRWRMRNASYSEMIGRFLDYWDRVDDSLVYVDKWGDTARPGSHRERWVDVSEKSGKEKVNLAIVRIKEEQDFLDNQIMKFVEVLNDLELLDEKFYKKIKYGTEDEQKITMMKNGFSSGLASLLLEKYGAYLTIDPKANTVDLRDSVRSVMQVNDENRIYVFEASFFTSK</sequence>
<name>A0ABZ0IGG5_9GAMM</name>
<protein>
    <submittedName>
        <fullName evidence="2">DEAD/DEAH box helicase</fullName>
    </submittedName>
</protein>
<dbReference type="Gene3D" id="3.40.50.300">
    <property type="entry name" value="P-loop containing nucleotide triphosphate hydrolases"/>
    <property type="match status" value="2"/>
</dbReference>
<dbReference type="InterPro" id="IPR027417">
    <property type="entry name" value="P-loop_NTPase"/>
</dbReference>
<keyword evidence="2" id="KW-0347">Helicase</keyword>
<proteinExistence type="predicted"/>
<feature type="domain" description="Helicase ATP-binding" evidence="1">
    <location>
        <begin position="130"/>
        <end position="251"/>
    </location>
</feature>
<dbReference type="Proteomes" id="UP001626549">
    <property type="component" value="Chromosome"/>
</dbReference>
<evidence type="ECO:0000259" key="1">
    <source>
        <dbReference type="PROSITE" id="PS51192"/>
    </source>
</evidence>
<evidence type="ECO:0000313" key="3">
    <source>
        <dbReference type="Proteomes" id="UP001626549"/>
    </source>
</evidence>
<dbReference type="PROSITE" id="PS51192">
    <property type="entry name" value="HELICASE_ATP_BIND_1"/>
    <property type="match status" value="1"/>
</dbReference>